<protein>
    <submittedName>
        <fullName evidence="2">Divinyl protochlorophyllide a 8-vinyl-reductase</fullName>
    </submittedName>
</protein>
<dbReference type="RefSeq" id="WP_076364360.1">
    <property type="nucleotide sequence ID" value="NZ_FTOM01000002.1"/>
</dbReference>
<dbReference type="InterPro" id="IPR024096">
    <property type="entry name" value="NO_sig/Golgi_transp_ligand-bd"/>
</dbReference>
<dbReference type="InterPro" id="IPR010249">
    <property type="entry name" value="BchJ"/>
</dbReference>
<evidence type="ECO:0000313" key="2">
    <source>
        <dbReference type="EMBL" id="SIS68520.1"/>
    </source>
</evidence>
<evidence type="ECO:0000259" key="1">
    <source>
        <dbReference type="SMART" id="SM00989"/>
    </source>
</evidence>
<feature type="domain" description="4-vinyl reductase 4VR" evidence="1">
    <location>
        <begin position="140"/>
        <end position="202"/>
    </location>
</feature>
<dbReference type="PANTHER" id="PTHR35090:SF1">
    <property type="entry name" value="SLR0144 PROTEIN"/>
    <property type="match status" value="1"/>
</dbReference>
<dbReference type="Pfam" id="PF02830">
    <property type="entry name" value="V4R"/>
    <property type="match status" value="1"/>
</dbReference>
<gene>
    <name evidence="2" type="ORF">SAMN05421795_102524</name>
</gene>
<dbReference type="InterPro" id="IPR004096">
    <property type="entry name" value="V4R"/>
</dbReference>
<dbReference type="Proteomes" id="UP000186098">
    <property type="component" value="Unassembled WGS sequence"/>
</dbReference>
<dbReference type="NCBIfam" id="TIGR02019">
    <property type="entry name" value="BchJ"/>
    <property type="match status" value="1"/>
</dbReference>
<dbReference type="AlphaFoldDB" id="A0A1N7L4B5"/>
<dbReference type="SUPFAM" id="SSF111126">
    <property type="entry name" value="Ligand-binding domain in the NO signalling and Golgi transport"/>
    <property type="match status" value="1"/>
</dbReference>
<accession>A0A1N7L4B5</accession>
<dbReference type="GO" id="GO:0015979">
    <property type="term" value="P:photosynthesis"/>
    <property type="evidence" value="ECO:0007669"/>
    <property type="project" value="InterPro"/>
</dbReference>
<sequence length="210" mass="22029">MSDHGATDAGGDVARIGPNAILQLIPVLDDVLGRAGRDALFAAADVPVPGPDSGMLPQDQIARLHVQVRRDHPAQAPEMMRRAGLATGDYILANRIPGFAQTIIKLLPPALGARVLSAAIAKHSWTFAGSGVFTIVARAPLTFSIAANPVVALDRAAAPICDWHAAVFECLFTTLVWRQGVEVTETACCAAGAPACIFELRPRAATRPQG</sequence>
<name>A0A1N7L4B5_9RHOB</name>
<proteinExistence type="predicted"/>
<evidence type="ECO:0000313" key="3">
    <source>
        <dbReference type="Proteomes" id="UP000186098"/>
    </source>
</evidence>
<dbReference type="EMBL" id="FTOM01000002">
    <property type="protein sequence ID" value="SIS68520.1"/>
    <property type="molecule type" value="Genomic_DNA"/>
</dbReference>
<reference evidence="3" key="1">
    <citation type="submission" date="2017-01" db="EMBL/GenBank/DDBJ databases">
        <authorList>
            <person name="Varghese N."/>
            <person name="Submissions S."/>
        </authorList>
    </citation>
    <scope>NUCLEOTIDE SEQUENCE [LARGE SCALE GENOMIC DNA]</scope>
    <source>
        <strain evidence="3">DSM 18714</strain>
    </source>
</reference>
<dbReference type="SMART" id="SM00989">
    <property type="entry name" value="V4R"/>
    <property type="match status" value="1"/>
</dbReference>
<organism evidence="2 3">
    <name type="scientific">Phaeovulum vinaykumarii</name>
    <dbReference type="NCBI Taxonomy" id="407234"/>
    <lineage>
        <taxon>Bacteria</taxon>
        <taxon>Pseudomonadati</taxon>
        <taxon>Pseudomonadota</taxon>
        <taxon>Alphaproteobacteria</taxon>
        <taxon>Rhodobacterales</taxon>
        <taxon>Paracoccaceae</taxon>
        <taxon>Phaeovulum</taxon>
    </lineage>
</organism>
<dbReference type="PANTHER" id="PTHR35090">
    <property type="entry name" value="DNA-DIRECTED RNA POLYMERASE SUBUNIT I"/>
    <property type="match status" value="1"/>
</dbReference>
<dbReference type="Gene3D" id="3.30.1380.20">
    <property type="entry name" value="Trafficking protein particle complex subunit 3"/>
    <property type="match status" value="1"/>
</dbReference>
<dbReference type="GO" id="GO:0030494">
    <property type="term" value="P:bacteriochlorophyll biosynthetic process"/>
    <property type="evidence" value="ECO:0007669"/>
    <property type="project" value="InterPro"/>
</dbReference>
<dbReference type="OrthoDB" id="2080515at2"/>
<dbReference type="STRING" id="407234.SAMN05421795_102524"/>
<keyword evidence="3" id="KW-1185">Reference proteome</keyword>